<dbReference type="Proteomes" id="UP001165060">
    <property type="component" value="Unassembled WGS sequence"/>
</dbReference>
<feature type="compositionally biased region" description="Basic and acidic residues" evidence="1">
    <location>
        <begin position="493"/>
        <end position="502"/>
    </location>
</feature>
<comment type="caution">
    <text evidence="3">The sequence shown here is derived from an EMBL/GenBank/DDBJ whole genome shotgun (WGS) entry which is preliminary data.</text>
</comment>
<keyword evidence="2" id="KW-1133">Transmembrane helix</keyword>
<keyword evidence="2" id="KW-0812">Transmembrane</keyword>
<evidence type="ECO:0008006" key="5">
    <source>
        <dbReference type="Google" id="ProtNLM"/>
    </source>
</evidence>
<feature type="region of interest" description="Disordered" evidence="1">
    <location>
        <begin position="334"/>
        <end position="403"/>
    </location>
</feature>
<protein>
    <recommendedName>
        <fullName evidence="5">Transmembrane protein</fullName>
    </recommendedName>
</protein>
<feature type="transmembrane region" description="Helical" evidence="2">
    <location>
        <begin position="237"/>
        <end position="255"/>
    </location>
</feature>
<organism evidence="3 4">
    <name type="scientific">Tetraparma gracilis</name>
    <dbReference type="NCBI Taxonomy" id="2962635"/>
    <lineage>
        <taxon>Eukaryota</taxon>
        <taxon>Sar</taxon>
        <taxon>Stramenopiles</taxon>
        <taxon>Ochrophyta</taxon>
        <taxon>Bolidophyceae</taxon>
        <taxon>Parmales</taxon>
        <taxon>Triparmaceae</taxon>
        <taxon>Tetraparma</taxon>
    </lineage>
</organism>
<keyword evidence="4" id="KW-1185">Reference proteome</keyword>
<feature type="transmembrane region" description="Helical" evidence="2">
    <location>
        <begin position="170"/>
        <end position="190"/>
    </location>
</feature>
<keyword evidence="2" id="KW-0472">Membrane</keyword>
<reference evidence="3 4" key="1">
    <citation type="journal article" date="2023" name="Commun. Biol.">
        <title>Genome analysis of Parmales, the sister group of diatoms, reveals the evolutionary specialization of diatoms from phago-mixotrophs to photoautotrophs.</title>
        <authorList>
            <person name="Ban H."/>
            <person name="Sato S."/>
            <person name="Yoshikawa S."/>
            <person name="Yamada K."/>
            <person name="Nakamura Y."/>
            <person name="Ichinomiya M."/>
            <person name="Sato N."/>
            <person name="Blanc-Mathieu R."/>
            <person name="Endo H."/>
            <person name="Kuwata A."/>
            <person name="Ogata H."/>
        </authorList>
    </citation>
    <scope>NUCLEOTIDE SEQUENCE [LARGE SCALE GENOMIC DNA]</scope>
</reference>
<feature type="compositionally biased region" description="Polar residues" evidence="1">
    <location>
        <begin position="386"/>
        <end position="397"/>
    </location>
</feature>
<feature type="compositionally biased region" description="Low complexity" evidence="1">
    <location>
        <begin position="19"/>
        <end position="36"/>
    </location>
</feature>
<name>A0ABQ6MM26_9STRA</name>
<accession>A0ABQ6MM26</accession>
<dbReference type="EMBL" id="BRYB01003015">
    <property type="protein sequence ID" value="GMI29030.1"/>
    <property type="molecule type" value="Genomic_DNA"/>
</dbReference>
<feature type="region of interest" description="Disordered" evidence="1">
    <location>
        <begin position="448"/>
        <end position="517"/>
    </location>
</feature>
<evidence type="ECO:0000313" key="3">
    <source>
        <dbReference type="EMBL" id="GMI29030.1"/>
    </source>
</evidence>
<evidence type="ECO:0000313" key="4">
    <source>
        <dbReference type="Proteomes" id="UP001165060"/>
    </source>
</evidence>
<feature type="region of interest" description="Disordered" evidence="1">
    <location>
        <begin position="1"/>
        <end position="57"/>
    </location>
</feature>
<sequence>MSDMRPSPTNLALLQAANGSTRRTSSGSDSGVPTSSLGNGLRKARNNRSVAADDTVEQVRELKKQVEALRKQSNSEKEVLLRELLKVQNKVAGGAGGKKVEKEREKERKDLEEYMRVMEERVMKMGKKILELEKGGAGGGGGGRVNAPSHERVVVGGGGGGGFGSAFARLLTGMCRLLLFAGAGVIYVVMEAGRQRAAAEGTTTWGGEPYEFSLPSSGAEVLDSLRFLMSTPPHPTLLASYGHFLFTVLLLFIAVDSAPANSRFLRLAVAEGLVVWCLGVVIRSAVGVAEAIATVLVVSLSGMLMRGIKVSGGGGGVMVKHGIVTVEEGGGLEERGAGAGAVRREEQRTPRTEEKGKAGRRRSSGGKPSPIKINLPWSAPAKGQRSESAASDSTPVRKTSIHFYDNEEVAKGLDKKDAEELSSTPVVNHDTGEKLDLMALEAMNAQFDVFDGGDGGSPRGGRSSSSPGGDGGLSPTVLAKRFSGGGGGSFADFRSERKESRRSSIMNKLKGAKASLS</sequence>
<proteinExistence type="predicted"/>
<gene>
    <name evidence="3" type="ORF">TeGR_g7693</name>
</gene>
<evidence type="ECO:0000256" key="2">
    <source>
        <dbReference type="SAM" id="Phobius"/>
    </source>
</evidence>
<feature type="compositionally biased region" description="Basic and acidic residues" evidence="1">
    <location>
        <begin position="334"/>
        <end position="357"/>
    </location>
</feature>
<evidence type="ECO:0000256" key="1">
    <source>
        <dbReference type="SAM" id="MobiDB-lite"/>
    </source>
</evidence>